<name>A0A837I816_9BACT</name>
<evidence type="ECO:0000256" key="1">
    <source>
        <dbReference type="SAM" id="MobiDB-lite"/>
    </source>
</evidence>
<proteinExistence type="predicted"/>
<organism evidence="2 3">
    <name type="scientific">Candidatus Nomurabacteria bacterium GW2011_GWB1_44_12</name>
    <dbReference type="NCBI Taxonomy" id="1618748"/>
    <lineage>
        <taxon>Bacteria</taxon>
        <taxon>Candidatus Nomuraibacteriota</taxon>
    </lineage>
</organism>
<feature type="region of interest" description="Disordered" evidence="1">
    <location>
        <begin position="134"/>
        <end position="155"/>
    </location>
</feature>
<dbReference type="Proteomes" id="UP000033815">
    <property type="component" value="Unassembled WGS sequence"/>
</dbReference>
<evidence type="ECO:0000313" key="2">
    <source>
        <dbReference type="EMBL" id="KKT36959.1"/>
    </source>
</evidence>
<accession>A0A837I816</accession>
<sequence>MVASKPTFKVDELLAELRTTPKVAVTTEVASAKPAEDDFYDKAVMPRTWELEPEEEVAPEPPPKVGRKILVIRQQPVMPYYGGYSSGYYPYAPQVTYGTQYVPPPQTVFIPAPPVIVNAPSVVVPAPSVVTPAGEYKPQGSTGGHSPSGTTGTAL</sequence>
<evidence type="ECO:0000313" key="3">
    <source>
        <dbReference type="Proteomes" id="UP000033815"/>
    </source>
</evidence>
<gene>
    <name evidence="2" type="ORF">UW25_C0004G0287</name>
</gene>
<dbReference type="EMBL" id="LCHP01000004">
    <property type="protein sequence ID" value="KKT36959.1"/>
    <property type="molecule type" value="Genomic_DNA"/>
</dbReference>
<dbReference type="AlphaFoldDB" id="A0A837I816"/>
<protein>
    <submittedName>
        <fullName evidence="2">Uncharacterized protein</fullName>
    </submittedName>
</protein>
<feature type="compositionally biased region" description="Low complexity" evidence="1">
    <location>
        <begin position="144"/>
        <end position="155"/>
    </location>
</feature>
<comment type="caution">
    <text evidence="2">The sequence shown here is derived from an EMBL/GenBank/DDBJ whole genome shotgun (WGS) entry which is preliminary data.</text>
</comment>
<reference evidence="2 3" key="1">
    <citation type="journal article" date="2015" name="Nature">
        <title>rRNA introns, odd ribosomes, and small enigmatic genomes across a large radiation of phyla.</title>
        <authorList>
            <person name="Brown C.T."/>
            <person name="Hug L.A."/>
            <person name="Thomas B.C."/>
            <person name="Sharon I."/>
            <person name="Castelle C.J."/>
            <person name="Singh A."/>
            <person name="Wilkins M.J."/>
            <person name="Williams K.H."/>
            <person name="Banfield J.F."/>
        </authorList>
    </citation>
    <scope>NUCLEOTIDE SEQUENCE [LARGE SCALE GENOMIC DNA]</scope>
</reference>